<keyword evidence="2" id="KW-0812">Transmembrane</keyword>
<evidence type="ECO:0000313" key="4">
    <source>
        <dbReference type="Proteomes" id="UP000656077"/>
    </source>
</evidence>
<evidence type="ECO:0000313" key="3">
    <source>
        <dbReference type="EMBL" id="MVX64209.1"/>
    </source>
</evidence>
<dbReference type="AlphaFoldDB" id="A0A964W2G0"/>
<feature type="transmembrane region" description="Helical" evidence="2">
    <location>
        <begin position="483"/>
        <end position="507"/>
    </location>
</feature>
<dbReference type="EMBL" id="WSRQ01000015">
    <property type="protein sequence ID" value="MVX64209.1"/>
    <property type="molecule type" value="Genomic_DNA"/>
</dbReference>
<comment type="caution">
    <text evidence="3">The sequence shown here is derived from an EMBL/GenBank/DDBJ whole genome shotgun (WGS) entry which is preliminary data.</text>
</comment>
<feature type="region of interest" description="Disordered" evidence="1">
    <location>
        <begin position="190"/>
        <end position="214"/>
    </location>
</feature>
<sequence length="601" mass="67941">MAKENAFLDENQWLSEVVADSFDFDELEEKLQSQLEEELADLEFLEEEKEKIGNPDNLGNVIMDVVWEQFMNQIAVTAGEDFIKENNGLKLDLRNEAHIQTAENFKHGKIATHNTKIDYQERYNEMRADFQTDPNMEIKMSKNMHFDEKTKTYERFDKNKQEWVGKTRYNEDTKVWEDWDTRSGSWKKKLASDARENFDTRTKDQKGSKTVAKDHTISAAEQIRDMDAAAHIDRKSRQDFAKSDANLNDMDAAANQSKSDLTMEDWLGNPRDDGQTQSEYFGVDEEALRKKDKEAREEYEKQKKEAEKKSIEAGKQSQKKEAFRIGGKALRAVLMQLLADLVKEIIAKLVKWFKSAKKGLDTLLDSLKEAIHSFISKMKTHMINAGNTVFSTVATAIIGPIFGTIKKVWMLLKQGWKSLKDAVNYIKSPENKGKPIGRLLLETGKIIIAGLTGAGALVIGEVIEKGLMTIPIFAVEIPLIGSLANILGIFLGAVVAGIIGAIAINLIEKRIEKSQKSENVEAQVNKGNEVLNLQHQIRIVSEVQFKHDKANAVNTIKERHVAAGNMMSESLENIAANCKEDESIQTTLDDIDRLLDELEDE</sequence>
<protein>
    <submittedName>
        <fullName evidence="3">Cation diffusion facilitator family transporter</fullName>
    </submittedName>
</protein>
<accession>A0A964W2G0</accession>
<name>A0A964W2G0_9CLOT</name>
<keyword evidence="2" id="KW-0472">Membrane</keyword>
<proteinExistence type="predicted"/>
<feature type="region of interest" description="Disordered" evidence="1">
    <location>
        <begin position="256"/>
        <end position="317"/>
    </location>
</feature>
<keyword evidence="2" id="KW-1133">Transmembrane helix</keyword>
<feature type="transmembrane region" description="Helical" evidence="2">
    <location>
        <begin position="385"/>
        <end position="405"/>
    </location>
</feature>
<gene>
    <name evidence="3" type="ORF">GKZ28_10960</name>
</gene>
<feature type="transmembrane region" description="Helical" evidence="2">
    <location>
        <begin position="446"/>
        <end position="463"/>
    </location>
</feature>
<dbReference type="Proteomes" id="UP000656077">
    <property type="component" value="Unassembled WGS sequence"/>
</dbReference>
<evidence type="ECO:0000256" key="2">
    <source>
        <dbReference type="SAM" id="Phobius"/>
    </source>
</evidence>
<organism evidence="3 4">
    <name type="scientific">Clostridium chromiireducens</name>
    <dbReference type="NCBI Taxonomy" id="225345"/>
    <lineage>
        <taxon>Bacteria</taxon>
        <taxon>Bacillati</taxon>
        <taxon>Bacillota</taxon>
        <taxon>Clostridia</taxon>
        <taxon>Eubacteriales</taxon>
        <taxon>Clostridiaceae</taxon>
        <taxon>Clostridium</taxon>
    </lineage>
</organism>
<dbReference type="RefSeq" id="WP_160359206.1">
    <property type="nucleotide sequence ID" value="NZ_WSRQ01000015.1"/>
</dbReference>
<evidence type="ECO:0000256" key="1">
    <source>
        <dbReference type="SAM" id="MobiDB-lite"/>
    </source>
</evidence>
<feature type="compositionally biased region" description="Basic and acidic residues" evidence="1">
    <location>
        <begin position="286"/>
        <end position="317"/>
    </location>
</feature>
<reference evidence="3" key="1">
    <citation type="submission" date="2019-12" db="EMBL/GenBank/DDBJ databases">
        <title>Microbes associate with the intestines of laboratory mice.</title>
        <authorList>
            <person name="Navarre W."/>
            <person name="Wong E."/>
        </authorList>
    </citation>
    <scope>NUCLEOTIDE SEQUENCE</scope>
    <source>
        <strain evidence="3">NM79_F5</strain>
    </source>
</reference>